<keyword evidence="7 13" id="KW-0547">Nucleotide-binding</keyword>
<evidence type="ECO:0000256" key="3">
    <source>
        <dbReference type="ARBA" id="ARBA00009636"/>
    </source>
</evidence>
<dbReference type="EMBL" id="NIVC01001750">
    <property type="protein sequence ID" value="PAA64455.1"/>
    <property type="molecule type" value="Genomic_DNA"/>
</dbReference>
<dbReference type="InterPro" id="IPR008280">
    <property type="entry name" value="Tub_FtsZ_C"/>
</dbReference>
<dbReference type="CDD" id="cd02186">
    <property type="entry name" value="alpha_tubulin"/>
    <property type="match status" value="1"/>
</dbReference>
<dbReference type="SMART" id="SM00864">
    <property type="entry name" value="Tubulin"/>
    <property type="match status" value="1"/>
</dbReference>
<evidence type="ECO:0000256" key="4">
    <source>
        <dbReference type="ARBA" id="ARBA00022490"/>
    </source>
</evidence>
<accession>A0A267ESD0</accession>
<dbReference type="InterPro" id="IPR003008">
    <property type="entry name" value="Tubulin_FtsZ_GTPase"/>
</dbReference>
<dbReference type="SMART" id="SM00865">
    <property type="entry name" value="Tubulin_C"/>
    <property type="match status" value="1"/>
</dbReference>
<sequence>MRECISVHIGQAGVQLGNACWELYCLEHGIRPDGTKLGAAPPVAAHSMYSCSSSCQQPQPQTCCSHDSCPNSEETFFAETQNGSRVPRAMFVDLEPTVIDEVRCGAYRRLFHPDQLVTGLEDAANNFARGRYTIGKELAPQVAETVGRLIERCDFPQGFLVFHSFGGGTGSGFGSLLMEHLANECGKLSRLLFSIYPAPRISTAVVEPYNATLCMRGMRDRSECNFIADNEALYDICRRGLDIERPNYTNLNRLLSQVLSAVTASLRFDGALNVDLAEFQTNLVPYPRIQYPMVNYAPILSPERANHEQLKVWDMTSACFDRSNQLVNCDLQSGRYMACCLLYRGDVAPCEVNMAIQRLRSSERRRVRFVDWCPTGFKVGINGQVPTVVPGGDLAKVPRALCALSNTTAICDAWDRLAYKFDFLYSKRAFVHWFVGEGMEEAEFAEAREFLSCLRRDYEEIDGTVTTPTAGGATVVDDSLSWSQQQPQEQKSQQQQQQQSPEDQQHQANAELENS</sequence>
<evidence type="ECO:0000256" key="6">
    <source>
        <dbReference type="ARBA" id="ARBA00022723"/>
    </source>
</evidence>
<dbReference type="GO" id="GO:0016787">
    <property type="term" value="F:hydrolase activity"/>
    <property type="evidence" value="ECO:0007669"/>
    <property type="project" value="UniProtKB-KW"/>
</dbReference>
<dbReference type="Pfam" id="PF00091">
    <property type="entry name" value="Tubulin"/>
    <property type="match status" value="1"/>
</dbReference>
<dbReference type="SUPFAM" id="SSF52490">
    <property type="entry name" value="Tubulin nucleotide-binding domain-like"/>
    <property type="match status" value="1"/>
</dbReference>
<dbReference type="Pfam" id="PF03953">
    <property type="entry name" value="Tubulin_C"/>
    <property type="match status" value="1"/>
</dbReference>
<comment type="subunit">
    <text evidence="13">Dimer of alpha and beta chains. A typical microtubule is a hollow water-filled tube with an outer diameter of 25 nm and an inner diameter of 15 nM. Alpha-beta heterodimers associate head-to-tail to form protofilaments running lengthwise along the microtubule wall with the beta-tubulin subunit facing the microtubule plus end conferring a structural polarity. Microtubules usually have 13 protofilaments but different protofilament numbers can be found in some organisms and specialized cells.</text>
</comment>
<dbReference type="GO" id="GO:0007017">
    <property type="term" value="P:microtubule-based process"/>
    <property type="evidence" value="ECO:0007669"/>
    <property type="project" value="InterPro"/>
</dbReference>
<comment type="catalytic activity">
    <reaction evidence="12">
        <text>GTP + H2O = GDP + phosphate + H(+)</text>
        <dbReference type="Rhea" id="RHEA:19669"/>
        <dbReference type="ChEBI" id="CHEBI:15377"/>
        <dbReference type="ChEBI" id="CHEBI:15378"/>
        <dbReference type="ChEBI" id="CHEBI:37565"/>
        <dbReference type="ChEBI" id="CHEBI:43474"/>
        <dbReference type="ChEBI" id="CHEBI:58189"/>
    </reaction>
    <physiologicalReaction direction="left-to-right" evidence="12">
        <dbReference type="Rhea" id="RHEA:19670"/>
    </physiologicalReaction>
</comment>
<evidence type="ECO:0000259" key="16">
    <source>
        <dbReference type="SMART" id="SM00865"/>
    </source>
</evidence>
<dbReference type="InterPro" id="IPR023123">
    <property type="entry name" value="Tubulin_C"/>
</dbReference>
<keyword evidence="8" id="KW-0378">Hydrolase</keyword>
<keyword evidence="6" id="KW-0479">Metal-binding</keyword>
<name>A0A267ESD0_9PLAT</name>
<keyword evidence="18" id="KW-1185">Reference proteome</keyword>
<comment type="similarity">
    <text evidence="3 13">Belongs to the tubulin family.</text>
</comment>
<dbReference type="PRINTS" id="PR01162">
    <property type="entry name" value="ALPHATUBULIN"/>
</dbReference>
<keyword evidence="10 13" id="KW-0342">GTP-binding</keyword>
<feature type="domain" description="Tubulin/FtsZ 2-layer sandwich" evidence="16">
    <location>
        <begin position="272"/>
        <end position="419"/>
    </location>
</feature>
<dbReference type="InterPro" id="IPR018316">
    <property type="entry name" value="Tubulin/FtsZ_2-layer-sand-dom"/>
</dbReference>
<evidence type="ECO:0000256" key="12">
    <source>
        <dbReference type="ARBA" id="ARBA00049117"/>
    </source>
</evidence>
<organism evidence="17 18">
    <name type="scientific">Macrostomum lignano</name>
    <dbReference type="NCBI Taxonomy" id="282301"/>
    <lineage>
        <taxon>Eukaryota</taxon>
        <taxon>Metazoa</taxon>
        <taxon>Spiralia</taxon>
        <taxon>Lophotrochozoa</taxon>
        <taxon>Platyhelminthes</taxon>
        <taxon>Rhabditophora</taxon>
        <taxon>Macrostomorpha</taxon>
        <taxon>Macrostomida</taxon>
        <taxon>Macrostomidae</taxon>
        <taxon>Macrostomum</taxon>
    </lineage>
</organism>
<dbReference type="STRING" id="282301.A0A267ESD0"/>
<comment type="caution">
    <text evidence="17">The sequence shown here is derived from an EMBL/GenBank/DDBJ whole genome shotgun (WGS) entry which is preliminary data.</text>
</comment>
<dbReference type="GO" id="GO:0005200">
    <property type="term" value="F:structural constituent of cytoskeleton"/>
    <property type="evidence" value="ECO:0007669"/>
    <property type="project" value="InterPro"/>
</dbReference>
<dbReference type="Proteomes" id="UP000215902">
    <property type="component" value="Unassembled WGS sequence"/>
</dbReference>
<keyword evidence="11" id="KW-0206">Cytoskeleton</keyword>
<evidence type="ECO:0000313" key="18">
    <source>
        <dbReference type="Proteomes" id="UP000215902"/>
    </source>
</evidence>
<comment type="function">
    <text evidence="13">Tubulin is the major constituent of microtubules, a cylinder consisting of laterally associated linear protofilaments composed of alpha- and beta-tubulin heterodimers. Microtubules grow by the addition of GTP-tubulin dimers to the microtubule end, where a stabilizing cap forms. Below the cap, tubulin dimers are in GDP-bound state, owing to GTPase activity of alpha-tubulin.</text>
</comment>
<dbReference type="FunFam" id="3.40.50.1440:FF:000007">
    <property type="entry name" value="Tubulin alpha chain"/>
    <property type="match status" value="1"/>
</dbReference>
<dbReference type="PANTHER" id="PTHR11588">
    <property type="entry name" value="TUBULIN"/>
    <property type="match status" value="1"/>
</dbReference>
<proteinExistence type="inferred from homology"/>
<feature type="domain" description="Tubulin/FtsZ GTPase" evidence="15">
    <location>
        <begin position="73"/>
        <end position="270"/>
    </location>
</feature>
<dbReference type="AlphaFoldDB" id="A0A267ESD0"/>
<dbReference type="FunFam" id="3.30.1330.20:FF:000001">
    <property type="entry name" value="Tubulin alpha chain"/>
    <property type="match status" value="1"/>
</dbReference>
<dbReference type="InterPro" id="IPR017975">
    <property type="entry name" value="Tubulin_CS"/>
</dbReference>
<evidence type="ECO:0000256" key="1">
    <source>
        <dbReference type="ARBA" id="ARBA00001946"/>
    </source>
</evidence>
<dbReference type="Gene3D" id="3.40.50.1440">
    <property type="entry name" value="Tubulin/FtsZ, GTPase domain"/>
    <property type="match status" value="1"/>
</dbReference>
<evidence type="ECO:0000256" key="14">
    <source>
        <dbReference type="SAM" id="MobiDB-lite"/>
    </source>
</evidence>
<keyword evidence="4" id="KW-0963">Cytoplasm</keyword>
<evidence type="ECO:0000256" key="7">
    <source>
        <dbReference type="ARBA" id="ARBA00022741"/>
    </source>
</evidence>
<dbReference type="GO" id="GO:0046872">
    <property type="term" value="F:metal ion binding"/>
    <property type="evidence" value="ECO:0007669"/>
    <property type="project" value="UniProtKB-KW"/>
</dbReference>
<evidence type="ECO:0000259" key="15">
    <source>
        <dbReference type="SMART" id="SM00864"/>
    </source>
</evidence>
<evidence type="ECO:0000256" key="11">
    <source>
        <dbReference type="ARBA" id="ARBA00023212"/>
    </source>
</evidence>
<gene>
    <name evidence="17" type="ORF">BOX15_Mlig029723g1</name>
</gene>
<feature type="compositionally biased region" description="Low complexity" evidence="14">
    <location>
        <begin position="484"/>
        <end position="502"/>
    </location>
</feature>
<comment type="subcellular location">
    <subcellularLocation>
        <location evidence="2">Cytoplasm</location>
        <location evidence="2">Cytoskeleton</location>
    </subcellularLocation>
</comment>
<evidence type="ECO:0000256" key="5">
    <source>
        <dbReference type="ARBA" id="ARBA00022701"/>
    </source>
</evidence>
<protein>
    <recommendedName>
        <fullName evidence="13">Tubulin alpha chain</fullName>
    </recommendedName>
</protein>
<dbReference type="InterPro" id="IPR037103">
    <property type="entry name" value="Tubulin/FtsZ-like_C"/>
</dbReference>
<evidence type="ECO:0000256" key="2">
    <source>
        <dbReference type="ARBA" id="ARBA00004245"/>
    </source>
</evidence>
<evidence type="ECO:0000256" key="10">
    <source>
        <dbReference type="ARBA" id="ARBA00023134"/>
    </source>
</evidence>
<evidence type="ECO:0000256" key="9">
    <source>
        <dbReference type="ARBA" id="ARBA00022842"/>
    </source>
</evidence>
<evidence type="ECO:0000256" key="8">
    <source>
        <dbReference type="ARBA" id="ARBA00022801"/>
    </source>
</evidence>
<keyword evidence="5 13" id="KW-0493">Microtubule</keyword>
<dbReference type="InterPro" id="IPR000217">
    <property type="entry name" value="Tubulin"/>
</dbReference>
<reference evidence="17 18" key="1">
    <citation type="submission" date="2017-06" db="EMBL/GenBank/DDBJ databases">
        <title>A platform for efficient transgenesis in Macrostomum lignano, a flatworm model organism for stem cell research.</title>
        <authorList>
            <person name="Berezikov E."/>
        </authorList>
    </citation>
    <scope>NUCLEOTIDE SEQUENCE [LARGE SCALE GENOMIC DNA]</scope>
    <source>
        <strain evidence="17">DV1</strain>
        <tissue evidence="17">Whole organism</tissue>
    </source>
</reference>
<dbReference type="GO" id="GO:0005525">
    <property type="term" value="F:GTP binding"/>
    <property type="evidence" value="ECO:0007669"/>
    <property type="project" value="UniProtKB-UniRule"/>
</dbReference>
<dbReference type="PROSITE" id="PS00227">
    <property type="entry name" value="TUBULIN"/>
    <property type="match status" value="1"/>
</dbReference>
<dbReference type="OrthoDB" id="1662883at2759"/>
<dbReference type="SUPFAM" id="SSF55307">
    <property type="entry name" value="Tubulin C-terminal domain-like"/>
    <property type="match status" value="1"/>
</dbReference>
<dbReference type="Gene3D" id="3.30.1330.20">
    <property type="entry name" value="Tubulin/FtsZ, C-terminal domain"/>
    <property type="match status" value="1"/>
</dbReference>
<evidence type="ECO:0000256" key="13">
    <source>
        <dbReference type="RuleBase" id="RU000352"/>
    </source>
</evidence>
<dbReference type="GO" id="GO:0005874">
    <property type="term" value="C:microtubule"/>
    <property type="evidence" value="ECO:0007669"/>
    <property type="project" value="UniProtKB-KW"/>
</dbReference>
<dbReference type="PRINTS" id="PR01161">
    <property type="entry name" value="TUBULIN"/>
</dbReference>
<feature type="region of interest" description="Disordered" evidence="14">
    <location>
        <begin position="464"/>
        <end position="515"/>
    </location>
</feature>
<comment type="cofactor">
    <cofactor evidence="1">
        <name>Mg(2+)</name>
        <dbReference type="ChEBI" id="CHEBI:18420"/>
    </cofactor>
</comment>
<dbReference type="InterPro" id="IPR036525">
    <property type="entry name" value="Tubulin/FtsZ_GTPase_sf"/>
</dbReference>
<evidence type="ECO:0000313" key="17">
    <source>
        <dbReference type="EMBL" id="PAA64455.1"/>
    </source>
</evidence>
<feature type="compositionally biased region" description="Low complexity" evidence="14">
    <location>
        <begin position="464"/>
        <end position="476"/>
    </location>
</feature>
<dbReference type="InterPro" id="IPR002452">
    <property type="entry name" value="Alpha_tubulin"/>
</dbReference>
<keyword evidence="9" id="KW-0460">Magnesium</keyword>
<dbReference type="Gene3D" id="1.10.287.600">
    <property type="entry name" value="Helix hairpin bin"/>
    <property type="match status" value="1"/>
</dbReference>